<dbReference type="PANTHER" id="PTHR43327:SF10">
    <property type="entry name" value="STOMATIN-LIKE PROTEIN 2, MITOCHONDRIAL"/>
    <property type="match status" value="1"/>
</dbReference>
<name>A0ABN7WQL0_GIGMA</name>
<dbReference type="Pfam" id="PF01145">
    <property type="entry name" value="Band_7"/>
    <property type="match status" value="1"/>
</dbReference>
<dbReference type="Proteomes" id="UP000789901">
    <property type="component" value="Unassembled WGS sequence"/>
</dbReference>
<dbReference type="Gene3D" id="3.30.479.30">
    <property type="entry name" value="Band 7 domain"/>
    <property type="match status" value="1"/>
</dbReference>
<protein>
    <submittedName>
        <fullName evidence="2">32883_t:CDS:1</fullName>
    </submittedName>
</protein>
<proteinExistence type="predicted"/>
<dbReference type="SMART" id="SM00244">
    <property type="entry name" value="PHB"/>
    <property type="match status" value="1"/>
</dbReference>
<dbReference type="InterPro" id="IPR050710">
    <property type="entry name" value="Band7/mec-2_domain"/>
</dbReference>
<keyword evidence="3" id="KW-1185">Reference proteome</keyword>
<evidence type="ECO:0000259" key="1">
    <source>
        <dbReference type="SMART" id="SM00244"/>
    </source>
</evidence>
<dbReference type="EMBL" id="CAJVQB010057598">
    <property type="protein sequence ID" value="CAG8838227.1"/>
    <property type="molecule type" value="Genomic_DNA"/>
</dbReference>
<organism evidence="2 3">
    <name type="scientific">Gigaspora margarita</name>
    <dbReference type="NCBI Taxonomy" id="4874"/>
    <lineage>
        <taxon>Eukaryota</taxon>
        <taxon>Fungi</taxon>
        <taxon>Fungi incertae sedis</taxon>
        <taxon>Mucoromycota</taxon>
        <taxon>Glomeromycotina</taxon>
        <taxon>Glomeromycetes</taxon>
        <taxon>Diversisporales</taxon>
        <taxon>Gigasporaceae</taxon>
        <taxon>Gigaspora</taxon>
    </lineage>
</organism>
<dbReference type="PANTHER" id="PTHR43327">
    <property type="entry name" value="STOMATIN-LIKE PROTEIN 2, MITOCHONDRIAL"/>
    <property type="match status" value="1"/>
</dbReference>
<sequence length="230" mass="26009">MTTLASRLLLKLPPSQTPLLSLSAKRYAPRISNILHLNQKVYNSYGNSDEYGLLGPLPETRKLPRNTVSILRFNSLAIVIPFIERIKYVKSLKEICLNIPTQSAITQGLTIYQIYVKLREHLVYSQSDLYPDNVTLELDGVLYIKVVDPYKASYGVEDAEYAIAQLAQTTMRAEIGQMTLDRTLAERSHLNANIVDAINSASDAWGVRCLRYEIRDIKPPEKVVQSMHSQ</sequence>
<comment type="caution">
    <text evidence="2">The sequence shown here is derived from an EMBL/GenBank/DDBJ whole genome shotgun (WGS) entry which is preliminary data.</text>
</comment>
<feature type="domain" description="Band 7" evidence="1">
    <location>
        <begin position="63"/>
        <end position="230"/>
    </location>
</feature>
<accession>A0ABN7WQL0</accession>
<dbReference type="SUPFAM" id="SSF117892">
    <property type="entry name" value="Band 7/SPFH domain"/>
    <property type="match status" value="1"/>
</dbReference>
<feature type="non-terminal residue" evidence="2">
    <location>
        <position position="230"/>
    </location>
</feature>
<dbReference type="InterPro" id="IPR036013">
    <property type="entry name" value="Band_7/SPFH_dom_sf"/>
</dbReference>
<dbReference type="PRINTS" id="PR00721">
    <property type="entry name" value="STOMATIN"/>
</dbReference>
<dbReference type="InterPro" id="IPR001107">
    <property type="entry name" value="Band_7"/>
</dbReference>
<dbReference type="CDD" id="cd08829">
    <property type="entry name" value="SPFH_paraslipin"/>
    <property type="match status" value="1"/>
</dbReference>
<gene>
    <name evidence="2" type="ORF">GMARGA_LOCUS33868</name>
</gene>
<reference evidence="2 3" key="1">
    <citation type="submission" date="2021-06" db="EMBL/GenBank/DDBJ databases">
        <authorList>
            <person name="Kallberg Y."/>
            <person name="Tangrot J."/>
            <person name="Rosling A."/>
        </authorList>
    </citation>
    <scope>NUCLEOTIDE SEQUENCE [LARGE SCALE GENOMIC DNA]</scope>
    <source>
        <strain evidence="2 3">120-4 pot B 10/14</strain>
    </source>
</reference>
<evidence type="ECO:0000313" key="2">
    <source>
        <dbReference type="EMBL" id="CAG8838227.1"/>
    </source>
</evidence>
<dbReference type="InterPro" id="IPR001972">
    <property type="entry name" value="Stomatin_HflK_fam"/>
</dbReference>
<evidence type="ECO:0000313" key="3">
    <source>
        <dbReference type="Proteomes" id="UP000789901"/>
    </source>
</evidence>